<reference evidence="1" key="2">
    <citation type="submission" date="2023-05" db="EMBL/GenBank/DDBJ databases">
        <authorList>
            <person name="Fouks B."/>
        </authorList>
    </citation>
    <scope>NUCLEOTIDE SEQUENCE</scope>
    <source>
        <strain evidence="1">Stay&amp;Tobe</strain>
        <tissue evidence="1">Testes</tissue>
    </source>
</reference>
<reference evidence="1" key="1">
    <citation type="journal article" date="2023" name="IScience">
        <title>Live-bearing cockroach genome reveals convergent evolutionary mechanisms linked to viviparity in insects and beyond.</title>
        <authorList>
            <person name="Fouks B."/>
            <person name="Harrison M.C."/>
            <person name="Mikhailova A.A."/>
            <person name="Marchal E."/>
            <person name="English S."/>
            <person name="Carruthers M."/>
            <person name="Jennings E.C."/>
            <person name="Chiamaka E.L."/>
            <person name="Frigard R.A."/>
            <person name="Pippel M."/>
            <person name="Attardo G.M."/>
            <person name="Benoit J.B."/>
            <person name="Bornberg-Bauer E."/>
            <person name="Tobe S.S."/>
        </authorList>
    </citation>
    <scope>NUCLEOTIDE SEQUENCE</scope>
    <source>
        <strain evidence="1">Stay&amp;Tobe</strain>
    </source>
</reference>
<dbReference type="AlphaFoldDB" id="A0AAD8E981"/>
<evidence type="ECO:0000313" key="2">
    <source>
        <dbReference type="Proteomes" id="UP001233999"/>
    </source>
</evidence>
<dbReference type="SUPFAM" id="SSF50814">
    <property type="entry name" value="Lipocalins"/>
    <property type="match status" value="1"/>
</dbReference>
<dbReference type="Gene3D" id="2.40.128.20">
    <property type="match status" value="1"/>
</dbReference>
<organism evidence="1 2">
    <name type="scientific">Diploptera punctata</name>
    <name type="common">Pacific beetle cockroach</name>
    <dbReference type="NCBI Taxonomy" id="6984"/>
    <lineage>
        <taxon>Eukaryota</taxon>
        <taxon>Metazoa</taxon>
        <taxon>Ecdysozoa</taxon>
        <taxon>Arthropoda</taxon>
        <taxon>Hexapoda</taxon>
        <taxon>Insecta</taxon>
        <taxon>Pterygota</taxon>
        <taxon>Neoptera</taxon>
        <taxon>Polyneoptera</taxon>
        <taxon>Dictyoptera</taxon>
        <taxon>Blattodea</taxon>
        <taxon>Blaberoidea</taxon>
        <taxon>Blaberidae</taxon>
        <taxon>Diplopterinae</taxon>
        <taxon>Diploptera</taxon>
    </lineage>
</organism>
<dbReference type="Proteomes" id="UP001233999">
    <property type="component" value="Unassembled WGS sequence"/>
</dbReference>
<evidence type="ECO:0000313" key="1">
    <source>
        <dbReference type="EMBL" id="KAJ9581788.1"/>
    </source>
</evidence>
<dbReference type="InterPro" id="IPR012674">
    <property type="entry name" value="Calycin"/>
</dbReference>
<name>A0AAD8E981_DIPPU</name>
<gene>
    <name evidence="1" type="ORF">L9F63_003857</name>
</gene>
<sequence length="116" mass="12551">MVIEYKGEPDYEISLTADFVGVGSQTFAGTSKPSDTSGLFNTEVPDMSVFNGIYAVVATDYDCFAIQRGCPEGGDISDLIWIQFRDAQPSEDCVNSAKDAMTAAQLDFSALQLDEE</sequence>
<accession>A0AAD8E981</accession>
<comment type="caution">
    <text evidence="1">The sequence shown here is derived from an EMBL/GenBank/DDBJ whole genome shotgun (WGS) entry which is preliminary data.</text>
</comment>
<proteinExistence type="predicted"/>
<protein>
    <submittedName>
        <fullName evidence="1">Uncharacterized protein</fullName>
    </submittedName>
</protein>
<dbReference type="EMBL" id="JASPKZ010007842">
    <property type="protein sequence ID" value="KAJ9581788.1"/>
    <property type="molecule type" value="Genomic_DNA"/>
</dbReference>
<keyword evidence="2" id="KW-1185">Reference proteome</keyword>